<dbReference type="InterPro" id="IPR000847">
    <property type="entry name" value="LysR_HTH_N"/>
</dbReference>
<keyword evidence="4" id="KW-0804">Transcription</keyword>
<comment type="similarity">
    <text evidence="1">Belongs to the LysR transcriptional regulatory family.</text>
</comment>
<dbReference type="SUPFAM" id="SSF46785">
    <property type="entry name" value="Winged helix' DNA-binding domain"/>
    <property type="match status" value="1"/>
</dbReference>
<evidence type="ECO:0000256" key="4">
    <source>
        <dbReference type="ARBA" id="ARBA00023163"/>
    </source>
</evidence>
<keyword evidence="7" id="KW-1185">Reference proteome</keyword>
<dbReference type="PANTHER" id="PTHR30427:SF1">
    <property type="entry name" value="TRANSCRIPTIONAL ACTIVATOR PROTEIN LYSR"/>
    <property type="match status" value="1"/>
</dbReference>
<dbReference type="PRINTS" id="PR00039">
    <property type="entry name" value="HTHLYSR"/>
</dbReference>
<evidence type="ECO:0000256" key="3">
    <source>
        <dbReference type="ARBA" id="ARBA00023125"/>
    </source>
</evidence>
<dbReference type="PROSITE" id="PS50931">
    <property type="entry name" value="HTH_LYSR"/>
    <property type="match status" value="1"/>
</dbReference>
<protein>
    <submittedName>
        <fullName evidence="6">LysR family transcriptional regulator</fullName>
    </submittedName>
</protein>
<dbReference type="GO" id="GO:0043565">
    <property type="term" value="F:sequence-specific DNA binding"/>
    <property type="evidence" value="ECO:0007669"/>
    <property type="project" value="TreeGrafter"/>
</dbReference>
<dbReference type="GO" id="GO:0003700">
    <property type="term" value="F:DNA-binding transcription factor activity"/>
    <property type="evidence" value="ECO:0007669"/>
    <property type="project" value="InterPro"/>
</dbReference>
<dbReference type="SUPFAM" id="SSF53850">
    <property type="entry name" value="Periplasmic binding protein-like II"/>
    <property type="match status" value="1"/>
</dbReference>
<dbReference type="GO" id="GO:0010628">
    <property type="term" value="P:positive regulation of gene expression"/>
    <property type="evidence" value="ECO:0007669"/>
    <property type="project" value="TreeGrafter"/>
</dbReference>
<accession>A0A0J1CNC4</accession>
<dbReference type="Proteomes" id="UP000035963">
    <property type="component" value="Unassembled WGS sequence"/>
</dbReference>
<evidence type="ECO:0000256" key="1">
    <source>
        <dbReference type="ARBA" id="ARBA00009437"/>
    </source>
</evidence>
<dbReference type="InterPro" id="IPR005119">
    <property type="entry name" value="LysR_subst-bd"/>
</dbReference>
<evidence type="ECO:0000256" key="2">
    <source>
        <dbReference type="ARBA" id="ARBA00023015"/>
    </source>
</evidence>
<comment type="caution">
    <text evidence="6">The sequence shown here is derived from an EMBL/GenBank/DDBJ whole genome shotgun (WGS) entry which is preliminary data.</text>
</comment>
<proteinExistence type="inferred from homology"/>
<keyword evidence="2" id="KW-0805">Transcription regulation</keyword>
<dbReference type="Gene3D" id="3.40.190.290">
    <property type="match status" value="1"/>
</dbReference>
<dbReference type="GO" id="GO:0009089">
    <property type="term" value="P:lysine biosynthetic process via diaminopimelate"/>
    <property type="evidence" value="ECO:0007669"/>
    <property type="project" value="TreeGrafter"/>
</dbReference>
<dbReference type="RefSeq" id="WP_047896512.1">
    <property type="nucleotide sequence ID" value="NZ_AEJF01000196.1"/>
</dbReference>
<evidence type="ECO:0000313" key="6">
    <source>
        <dbReference type="EMBL" id="KLU21906.1"/>
    </source>
</evidence>
<dbReference type="InterPro" id="IPR036390">
    <property type="entry name" value="WH_DNA-bd_sf"/>
</dbReference>
<sequence length="305" mass="34315">MKRQLNLRQVEAFKAVFEQGSVSRAAEILFVTQPAASKLVAHLEEDTGLTLFERVRGKLVPTRHGVRLYAEVDRVFAGLRQVEQAVDSIRRDEERHLSVGVLPALSGFFLTSVTMNFLKKFPNVQVSIVSLSSPILADRMVTRQLDVGLVNGMIDNPYVEREPLMEQPLVCVLPPTHPLCKKTLIRPHDLDAVPFVTFSSDVHARRLIESTFEKYSQHLYTVLETSTAPSVCEFVAAGLGVALIHPLFASGMRDRVVIRPFEPEVNFYFQLCRMQSSRNPALVDAYLHEVRLMASQISREMLSSP</sequence>
<name>A0A0J1CNC4_9BURK</name>
<reference evidence="6 7" key="1">
    <citation type="journal article" date="2015" name="Genome Announc.">
        <title>Draft Genome Sequence of Burkholderia sp. Strain PML1(12), an Ectomycorrhizosphere-Inhabiting Bacterium with Effective Mineral-Weathering Ability.</title>
        <authorList>
            <person name="Uroz S."/>
            <person name="Oger P."/>
        </authorList>
    </citation>
    <scope>NUCLEOTIDE SEQUENCE [LARGE SCALE GENOMIC DNA]</scope>
    <source>
        <strain evidence="7">PML1(12)</strain>
    </source>
</reference>
<organism evidence="6 7">
    <name type="scientific">Caballeronia mineralivorans PML1(12)</name>
    <dbReference type="NCBI Taxonomy" id="908627"/>
    <lineage>
        <taxon>Bacteria</taxon>
        <taxon>Pseudomonadati</taxon>
        <taxon>Pseudomonadota</taxon>
        <taxon>Betaproteobacteria</taxon>
        <taxon>Burkholderiales</taxon>
        <taxon>Burkholderiaceae</taxon>
        <taxon>Caballeronia</taxon>
    </lineage>
</organism>
<dbReference type="InterPro" id="IPR036388">
    <property type="entry name" value="WH-like_DNA-bd_sf"/>
</dbReference>
<evidence type="ECO:0000259" key="5">
    <source>
        <dbReference type="PROSITE" id="PS50931"/>
    </source>
</evidence>
<dbReference type="OrthoDB" id="8675247at2"/>
<dbReference type="PATRIC" id="fig|908627.4.peg.7492"/>
<evidence type="ECO:0000313" key="7">
    <source>
        <dbReference type="Proteomes" id="UP000035963"/>
    </source>
</evidence>
<gene>
    <name evidence="6" type="ORF">EOS_33525</name>
</gene>
<dbReference type="Pfam" id="PF00126">
    <property type="entry name" value="HTH_1"/>
    <property type="match status" value="1"/>
</dbReference>
<feature type="domain" description="HTH lysR-type" evidence="5">
    <location>
        <begin position="5"/>
        <end position="62"/>
    </location>
</feature>
<keyword evidence="3" id="KW-0238">DNA-binding</keyword>
<dbReference type="EMBL" id="AEJF01000196">
    <property type="protein sequence ID" value="KLU21906.1"/>
    <property type="molecule type" value="Genomic_DNA"/>
</dbReference>
<dbReference type="PANTHER" id="PTHR30427">
    <property type="entry name" value="TRANSCRIPTIONAL ACTIVATOR PROTEIN LYSR"/>
    <property type="match status" value="1"/>
</dbReference>
<dbReference type="Gene3D" id="1.10.10.10">
    <property type="entry name" value="Winged helix-like DNA-binding domain superfamily/Winged helix DNA-binding domain"/>
    <property type="match status" value="1"/>
</dbReference>
<dbReference type="Pfam" id="PF03466">
    <property type="entry name" value="LysR_substrate"/>
    <property type="match status" value="1"/>
</dbReference>
<dbReference type="AlphaFoldDB" id="A0A0J1CNC4"/>